<evidence type="ECO:0000256" key="4">
    <source>
        <dbReference type="ARBA" id="ARBA00022833"/>
    </source>
</evidence>
<keyword evidence="6" id="KW-0238">DNA-binding</keyword>
<dbReference type="InterPro" id="IPR016177">
    <property type="entry name" value="DNA-bd_dom_sf"/>
</dbReference>
<accession>A0A072U6Y2</accession>
<reference evidence="11 12" key="2">
    <citation type="journal article" date="2014" name="BMC Genomics">
        <title>An improved genome release (version Mt4.0) for the model legume Medicago truncatula.</title>
        <authorList>
            <person name="Tang H."/>
            <person name="Krishnakumar V."/>
            <person name="Bidwell S."/>
            <person name="Rosen B."/>
            <person name="Chan A."/>
            <person name="Zhou S."/>
            <person name="Gentzbittel L."/>
            <person name="Childs K.L."/>
            <person name="Yandell M."/>
            <person name="Gundlach H."/>
            <person name="Mayer K.F."/>
            <person name="Schwartz D.C."/>
            <person name="Town C.D."/>
        </authorList>
    </citation>
    <scope>GENOME REANNOTATION</scope>
    <source>
        <strain evidence="11">A17</strain>
        <strain evidence="12">cv. Jemalong A17</strain>
    </source>
</reference>
<dbReference type="GO" id="GO:0003677">
    <property type="term" value="F:DNA binding"/>
    <property type="evidence" value="ECO:0007669"/>
    <property type="project" value="UniProtKB-KW"/>
</dbReference>
<dbReference type="Gene3D" id="3.30.890.10">
    <property type="entry name" value="Methyl-cpg-binding Protein 2, Chain A"/>
    <property type="match status" value="1"/>
</dbReference>
<dbReference type="PROSITE" id="PS51050">
    <property type="entry name" value="ZF_CW"/>
    <property type="match status" value="1"/>
</dbReference>
<sequence>MSGSKTPTSSSKRHVINQKDIYTAQCNLCKKFRLIDTQEEFEEITHKIKQEPFDCSKKANLSCDDPADIEYDSSQTWVKYKPNNPKTPEGFKRTLELRNDYSKLDSYYITPTGEKLRSHSEIAAYLEDHPQPSGVSASDFDFSSPKVMQETILEFIEQQ</sequence>
<dbReference type="SUPFAM" id="SSF54171">
    <property type="entry name" value="DNA-binding domain"/>
    <property type="match status" value="1"/>
</dbReference>
<name>A0A072U6Y2_MEDTR</name>
<dbReference type="OrthoDB" id="10072024at2759"/>
<dbReference type="CDD" id="cd01396">
    <property type="entry name" value="MeCP2_MBD"/>
    <property type="match status" value="1"/>
</dbReference>
<evidence type="ECO:0000256" key="8">
    <source>
        <dbReference type="ARBA" id="ARBA00023242"/>
    </source>
</evidence>
<keyword evidence="8" id="KW-0539">Nucleus</keyword>
<dbReference type="PANTHER" id="PTHR12396">
    <property type="entry name" value="METHYL-CPG BINDING PROTEIN, MBD"/>
    <property type="match status" value="1"/>
</dbReference>
<dbReference type="Proteomes" id="UP000002051">
    <property type="component" value="Chromosome 6"/>
</dbReference>
<dbReference type="PANTHER" id="PTHR12396:SF10">
    <property type="entry name" value="METHYL-CPG-BINDING DOMAIN-CONTAINING PROTEIN 1-RELATED"/>
    <property type="match status" value="1"/>
</dbReference>
<evidence type="ECO:0000256" key="5">
    <source>
        <dbReference type="ARBA" id="ARBA00023015"/>
    </source>
</evidence>
<organism evidence="11 13">
    <name type="scientific">Medicago truncatula</name>
    <name type="common">Barrel medic</name>
    <name type="synonym">Medicago tribuloides</name>
    <dbReference type="NCBI Taxonomy" id="3880"/>
    <lineage>
        <taxon>Eukaryota</taxon>
        <taxon>Viridiplantae</taxon>
        <taxon>Streptophyta</taxon>
        <taxon>Embryophyta</taxon>
        <taxon>Tracheophyta</taxon>
        <taxon>Spermatophyta</taxon>
        <taxon>Magnoliopsida</taxon>
        <taxon>eudicotyledons</taxon>
        <taxon>Gunneridae</taxon>
        <taxon>Pentapetalae</taxon>
        <taxon>rosids</taxon>
        <taxon>fabids</taxon>
        <taxon>Fabales</taxon>
        <taxon>Fabaceae</taxon>
        <taxon>Papilionoideae</taxon>
        <taxon>50 kb inversion clade</taxon>
        <taxon>NPAAA clade</taxon>
        <taxon>Hologalegina</taxon>
        <taxon>IRL clade</taxon>
        <taxon>Trifolieae</taxon>
        <taxon>Medicago</taxon>
    </lineage>
</organism>
<keyword evidence="3" id="KW-0863">Zinc-finger</keyword>
<keyword evidence="13" id="KW-1185">Reference proteome</keyword>
<evidence type="ECO:0000313" key="11">
    <source>
        <dbReference type="EMBL" id="KEH25524.1"/>
    </source>
</evidence>
<keyword evidence="4" id="KW-0862">Zinc</keyword>
<evidence type="ECO:0000259" key="10">
    <source>
        <dbReference type="PROSITE" id="PS51050"/>
    </source>
</evidence>
<evidence type="ECO:0000256" key="7">
    <source>
        <dbReference type="ARBA" id="ARBA00023163"/>
    </source>
</evidence>
<dbReference type="Pfam" id="PF01429">
    <property type="entry name" value="MBD"/>
    <property type="match status" value="1"/>
</dbReference>
<keyword evidence="5" id="KW-0805">Transcription regulation</keyword>
<proteinExistence type="predicted"/>
<reference evidence="11 12" key="1">
    <citation type="journal article" date="2011" name="Nature">
        <title>The Medicago genome provides insight into the evolution of rhizobial symbioses.</title>
        <authorList>
            <person name="Young N.D."/>
            <person name="Debelle F."/>
            <person name="Oldroyd G.E."/>
            <person name="Geurts R."/>
            <person name="Cannon S.B."/>
            <person name="Udvardi M.K."/>
            <person name="Benedito V.A."/>
            <person name="Mayer K.F."/>
            <person name="Gouzy J."/>
            <person name="Schoof H."/>
            <person name="Van de Peer Y."/>
            <person name="Proost S."/>
            <person name="Cook D.R."/>
            <person name="Meyers B.C."/>
            <person name="Spannagl M."/>
            <person name="Cheung F."/>
            <person name="De Mita S."/>
            <person name="Krishnakumar V."/>
            <person name="Gundlach H."/>
            <person name="Zhou S."/>
            <person name="Mudge J."/>
            <person name="Bharti A.K."/>
            <person name="Murray J.D."/>
            <person name="Naoumkina M.A."/>
            <person name="Rosen B."/>
            <person name="Silverstein K.A."/>
            <person name="Tang H."/>
            <person name="Rombauts S."/>
            <person name="Zhao P.X."/>
            <person name="Zhou P."/>
            <person name="Barbe V."/>
            <person name="Bardou P."/>
            <person name="Bechner M."/>
            <person name="Bellec A."/>
            <person name="Berger A."/>
            <person name="Berges H."/>
            <person name="Bidwell S."/>
            <person name="Bisseling T."/>
            <person name="Choisne N."/>
            <person name="Couloux A."/>
            <person name="Denny R."/>
            <person name="Deshpande S."/>
            <person name="Dai X."/>
            <person name="Doyle J.J."/>
            <person name="Dudez A.M."/>
            <person name="Farmer A.D."/>
            <person name="Fouteau S."/>
            <person name="Franken C."/>
            <person name="Gibelin C."/>
            <person name="Gish J."/>
            <person name="Goldstein S."/>
            <person name="Gonzalez A.J."/>
            <person name="Green P.J."/>
            <person name="Hallab A."/>
            <person name="Hartog M."/>
            <person name="Hua A."/>
            <person name="Humphray S.J."/>
            <person name="Jeong D.H."/>
            <person name="Jing Y."/>
            <person name="Jocker A."/>
            <person name="Kenton S.M."/>
            <person name="Kim D.J."/>
            <person name="Klee K."/>
            <person name="Lai H."/>
            <person name="Lang C."/>
            <person name="Lin S."/>
            <person name="Macmil S.L."/>
            <person name="Magdelenat G."/>
            <person name="Matthews L."/>
            <person name="McCorrison J."/>
            <person name="Monaghan E.L."/>
            <person name="Mun J.H."/>
            <person name="Najar F.Z."/>
            <person name="Nicholson C."/>
            <person name="Noirot C."/>
            <person name="O'Bleness M."/>
            <person name="Paule C.R."/>
            <person name="Poulain J."/>
            <person name="Prion F."/>
            <person name="Qin B."/>
            <person name="Qu C."/>
            <person name="Retzel E.F."/>
            <person name="Riddle C."/>
            <person name="Sallet E."/>
            <person name="Samain S."/>
            <person name="Samson N."/>
            <person name="Sanders I."/>
            <person name="Saurat O."/>
            <person name="Scarpelli C."/>
            <person name="Schiex T."/>
            <person name="Segurens B."/>
            <person name="Severin A.J."/>
            <person name="Sherrier D.J."/>
            <person name="Shi R."/>
            <person name="Sims S."/>
            <person name="Singer S.R."/>
            <person name="Sinharoy S."/>
            <person name="Sterck L."/>
            <person name="Viollet A."/>
            <person name="Wang B.B."/>
            <person name="Wang K."/>
            <person name="Wang M."/>
            <person name="Wang X."/>
            <person name="Warfsmann J."/>
            <person name="Weissenbach J."/>
            <person name="White D.D."/>
            <person name="White J.D."/>
            <person name="Wiley G.B."/>
            <person name="Wincker P."/>
            <person name="Xing Y."/>
            <person name="Yang L."/>
            <person name="Yao Z."/>
            <person name="Ying F."/>
            <person name="Zhai J."/>
            <person name="Zhou L."/>
            <person name="Zuber A."/>
            <person name="Denarie J."/>
            <person name="Dixon R.A."/>
            <person name="May G.D."/>
            <person name="Schwartz D.C."/>
            <person name="Rogers J."/>
            <person name="Quetier F."/>
            <person name="Town C.D."/>
            <person name="Roe B.A."/>
        </authorList>
    </citation>
    <scope>NUCLEOTIDE SEQUENCE [LARGE SCALE GENOMIC DNA]</scope>
    <source>
        <strain evidence="11">A17</strain>
        <strain evidence="12">cv. Jemalong A17</strain>
    </source>
</reference>
<dbReference type="KEGG" id="mtr:25495798"/>
<dbReference type="EMBL" id="CM001222">
    <property type="protein sequence ID" value="KEH25524.1"/>
    <property type="molecule type" value="Genomic_DNA"/>
</dbReference>
<dbReference type="InterPro" id="IPR001739">
    <property type="entry name" value="Methyl_CpG_DNA-bd"/>
</dbReference>
<dbReference type="EnsemblPlants" id="KEH25524">
    <property type="protein sequence ID" value="KEH25524"/>
    <property type="gene ID" value="MTR_6g027250"/>
</dbReference>
<dbReference type="GO" id="GO:0008270">
    <property type="term" value="F:zinc ion binding"/>
    <property type="evidence" value="ECO:0007669"/>
    <property type="project" value="UniProtKB-KW"/>
</dbReference>
<evidence type="ECO:0000256" key="6">
    <source>
        <dbReference type="ARBA" id="ARBA00023125"/>
    </source>
</evidence>
<dbReference type="Pfam" id="PF07496">
    <property type="entry name" value="zf-CW"/>
    <property type="match status" value="1"/>
</dbReference>
<keyword evidence="7" id="KW-0804">Transcription</keyword>
<reference evidence="12" key="3">
    <citation type="submission" date="2015-04" db="UniProtKB">
        <authorList>
            <consortium name="EnsemblPlants"/>
        </authorList>
    </citation>
    <scope>IDENTIFICATION</scope>
    <source>
        <strain evidence="12">cv. Jemalong A17</strain>
    </source>
</reference>
<dbReference type="PROSITE" id="PS50982">
    <property type="entry name" value="MBD"/>
    <property type="match status" value="1"/>
</dbReference>
<evidence type="ECO:0000256" key="1">
    <source>
        <dbReference type="ARBA" id="ARBA00004123"/>
    </source>
</evidence>
<evidence type="ECO:0000256" key="3">
    <source>
        <dbReference type="ARBA" id="ARBA00022771"/>
    </source>
</evidence>
<evidence type="ECO:0000313" key="13">
    <source>
        <dbReference type="Proteomes" id="UP000002051"/>
    </source>
</evidence>
<dbReference type="SMART" id="SM00391">
    <property type="entry name" value="MBD"/>
    <property type="match status" value="1"/>
</dbReference>
<gene>
    <name evidence="12" type="primary">25495798</name>
    <name evidence="11" type="ordered locus">MTR_6g027250</name>
</gene>
<dbReference type="STRING" id="3880.A0A072U6Y2"/>
<comment type="subcellular location">
    <subcellularLocation>
        <location evidence="1">Nucleus</location>
    </subcellularLocation>
</comment>
<evidence type="ECO:0000313" key="12">
    <source>
        <dbReference type="EnsemblPlants" id="KEH25524"/>
    </source>
</evidence>
<dbReference type="InterPro" id="IPR011124">
    <property type="entry name" value="Znf_CW"/>
</dbReference>
<dbReference type="HOGENOM" id="CLU_109577_1_1_1"/>
<dbReference type="GO" id="GO:0005634">
    <property type="term" value="C:nucleus"/>
    <property type="evidence" value="ECO:0007669"/>
    <property type="project" value="UniProtKB-SubCell"/>
</dbReference>
<feature type="domain" description="CW-type" evidence="10">
    <location>
        <begin position="16"/>
        <end position="71"/>
    </location>
</feature>
<protein>
    <submittedName>
        <fullName evidence="11">Methyl-CpG-binding domain protein</fullName>
    </submittedName>
</protein>
<dbReference type="AlphaFoldDB" id="A0A072U6Y2"/>
<feature type="domain" description="MBD" evidence="9">
    <location>
        <begin position="77"/>
        <end position="147"/>
    </location>
</feature>
<evidence type="ECO:0000259" key="9">
    <source>
        <dbReference type="PROSITE" id="PS50982"/>
    </source>
</evidence>
<keyword evidence="2" id="KW-0479">Metal-binding</keyword>
<evidence type="ECO:0000256" key="2">
    <source>
        <dbReference type="ARBA" id="ARBA00022723"/>
    </source>
</evidence>